<feature type="region of interest" description="Disordered" evidence="1">
    <location>
        <begin position="25"/>
        <end position="93"/>
    </location>
</feature>
<organism evidence="2 3">
    <name type="scientific">Crenichthys baileyi</name>
    <name type="common">White River springfish</name>
    <dbReference type="NCBI Taxonomy" id="28760"/>
    <lineage>
        <taxon>Eukaryota</taxon>
        <taxon>Metazoa</taxon>
        <taxon>Chordata</taxon>
        <taxon>Craniata</taxon>
        <taxon>Vertebrata</taxon>
        <taxon>Euteleostomi</taxon>
        <taxon>Actinopterygii</taxon>
        <taxon>Neopterygii</taxon>
        <taxon>Teleostei</taxon>
        <taxon>Neoteleostei</taxon>
        <taxon>Acanthomorphata</taxon>
        <taxon>Ovalentaria</taxon>
        <taxon>Atherinomorphae</taxon>
        <taxon>Cyprinodontiformes</taxon>
        <taxon>Goodeidae</taxon>
        <taxon>Crenichthys</taxon>
    </lineage>
</organism>
<dbReference type="AlphaFoldDB" id="A0AAV9RFV4"/>
<comment type="caution">
    <text evidence="2">The sequence shown here is derived from an EMBL/GenBank/DDBJ whole genome shotgun (WGS) entry which is preliminary data.</text>
</comment>
<sequence length="123" mass="13365">MDVEHSHSPYILYTPRSSTYTWAGLVPKPEQPWPGPQSPALTPVPNNPHPERRPCAEEGSTWSKLAHQPEPPQASGKHTELAYPTMPPAATQTDHITTIATIAQGVTLSSSALPSPRSRPKCQ</sequence>
<proteinExistence type="predicted"/>
<reference evidence="2 3" key="1">
    <citation type="submission" date="2021-06" db="EMBL/GenBank/DDBJ databases">
        <authorList>
            <person name="Palmer J.M."/>
        </authorList>
    </citation>
    <scope>NUCLEOTIDE SEQUENCE [LARGE SCALE GENOMIC DNA]</scope>
    <source>
        <strain evidence="2 3">MEX-2019</strain>
        <tissue evidence="2">Muscle</tissue>
    </source>
</reference>
<accession>A0AAV9RFV4</accession>
<evidence type="ECO:0000313" key="3">
    <source>
        <dbReference type="Proteomes" id="UP001311232"/>
    </source>
</evidence>
<gene>
    <name evidence="2" type="ORF">CRENBAI_009416</name>
</gene>
<name>A0AAV9RFV4_9TELE</name>
<evidence type="ECO:0000313" key="2">
    <source>
        <dbReference type="EMBL" id="KAK5607889.1"/>
    </source>
</evidence>
<dbReference type="EMBL" id="JAHHUM010001913">
    <property type="protein sequence ID" value="KAK5607889.1"/>
    <property type="molecule type" value="Genomic_DNA"/>
</dbReference>
<evidence type="ECO:0000256" key="1">
    <source>
        <dbReference type="SAM" id="MobiDB-lite"/>
    </source>
</evidence>
<keyword evidence="3" id="KW-1185">Reference proteome</keyword>
<dbReference type="Proteomes" id="UP001311232">
    <property type="component" value="Unassembled WGS sequence"/>
</dbReference>
<protein>
    <submittedName>
        <fullName evidence="2">Uncharacterized protein</fullName>
    </submittedName>
</protein>